<keyword evidence="9" id="KW-0325">Glycoprotein</keyword>
<evidence type="ECO:0000256" key="11">
    <source>
        <dbReference type="SAM" id="MobiDB-lite"/>
    </source>
</evidence>
<evidence type="ECO:0000256" key="6">
    <source>
        <dbReference type="ARBA" id="ARBA00022989"/>
    </source>
</evidence>
<evidence type="ECO:0000256" key="5">
    <source>
        <dbReference type="ARBA" id="ARBA00022889"/>
    </source>
</evidence>
<dbReference type="FunFam" id="2.60.40.10:FF:000324">
    <property type="entry name" value="Down syndrome cell adhesion molecule, isoform D"/>
    <property type="match status" value="1"/>
</dbReference>
<dbReference type="InterPro" id="IPR056754">
    <property type="entry name" value="DSCAM/DSCAML_C"/>
</dbReference>
<evidence type="ECO:0000259" key="15">
    <source>
        <dbReference type="PROSITE" id="PS50853"/>
    </source>
</evidence>
<feature type="domain" description="Fibronectin type-III" evidence="15">
    <location>
        <begin position="1122"/>
        <end position="1218"/>
    </location>
</feature>
<evidence type="ECO:0000259" key="14">
    <source>
        <dbReference type="PROSITE" id="PS50835"/>
    </source>
</evidence>
<dbReference type="FunFam" id="2.60.40.10:FF:000310">
    <property type="entry name" value="Down syndrome cell adhesion molecule, isoform D"/>
    <property type="match status" value="1"/>
</dbReference>
<feature type="compositionally biased region" description="Polar residues" evidence="11">
    <location>
        <begin position="1874"/>
        <end position="1893"/>
    </location>
</feature>
<evidence type="ECO:0000256" key="9">
    <source>
        <dbReference type="ARBA" id="ARBA00023180"/>
    </source>
</evidence>
<evidence type="ECO:0000256" key="8">
    <source>
        <dbReference type="ARBA" id="ARBA00023157"/>
    </source>
</evidence>
<feature type="domain" description="Fibronectin type-III" evidence="15">
    <location>
        <begin position="1409"/>
        <end position="1502"/>
    </location>
</feature>
<evidence type="ECO:0000313" key="16">
    <source>
        <dbReference type="EnsemblMetazoa" id="XP_019768909.1"/>
    </source>
</evidence>
<dbReference type="InterPro" id="IPR003599">
    <property type="entry name" value="Ig_sub"/>
</dbReference>
<dbReference type="InterPro" id="IPR036179">
    <property type="entry name" value="Ig-like_dom_sf"/>
</dbReference>
<feature type="region of interest" description="Disordered" evidence="11">
    <location>
        <begin position="1102"/>
        <end position="1124"/>
    </location>
</feature>
<evidence type="ECO:0000256" key="10">
    <source>
        <dbReference type="ARBA" id="ARBA00023319"/>
    </source>
</evidence>
<sequence>MKALAGWFAVLVVLETVVAWGGLSGSGSDLQGPLFTIEPAHRVEFGAATGGRVDCTGHGSPPPDIEWMLPDGTAVQQISDLRLIFPNGSLIFPPFPNDRYRHDVHTAIYRCKLKSILGAVLSREVHVKAVIKQKYDIQVHDEYVIAGNTAVLKCKIPNYVSDYVMVTSWIQDDNINIYPNTDIGGKYVVLGNGDLYISNAGPGDGYKNYACRTLHRLTGELQTSTYPGRIIVTEPKGSVQPRITVEKFNAKRVILGDDVTLPCVAQGHPVPGYYWKRETDGQMGPVPLGERTILLTAGLLRISKVRLEDRGIYVCFANNSAGEESVRVTLEVTSPLSAHVQPQMLVVDVGKDVSFQCVVNGYPVAQIAWMHNGKPVAPDNRVEVQSEPPRLTVRQLTKDDRGMYQCFASNNWDQAQATAELDMGDAGPELIYWFAEQTLQPGPTVSLKCVAAGNPPPQFMWALDGFPIPDHSRFLVGQYVTVQDDVISHVNITNVKAEDGGEYSCTAHNSVGKVTHSARVNVYGLPFIREMPKVIGVAGTSLVIKCPVAGYPIETITWERDGQSLPVNARQRVYPNGTLFVEQTQHREDAGTYTCQAQNRQKNSARRDVEVQVIVPPKILPINPMTDLLREGMRAAITCQIIDGDLPITFRWERNGKPIINNAALGTAIRRIDEFSSSLIIDLVSSQHSGNYTCIASNVAGHEKYVVPLTVNVPPRWTTEPSDASVAAGREAIIHCQADGYPKPVITWKKAVGEQPGEYKDFHYEPNVEQYQNGSLSFTHVSKENEAQYLCEAKNNIGAGVSKVIFLRVNAPAHFAQKTKQVQVVKGERANLQCSANGDTPMQFTWKVAGQYITKEDDSRYSIREQILADHVVSELGIERTIRQDTGVFICSAGNSYGSDDMSIQLIVQEIPEAPRNVRVTEQQSRSIGISWTYPYAGNSPVSSYIIQYKPGAEAWPNPPAKITVPGTHTTAILPNLRPAQVYHLRILAENRLGLSEPSQIVQVNTLEEVPSGAPVDIRAEAKTSTELVVTWEPPPRESWNGNLLGYHVGYQELSAESSSLSQSYVFKSVEVRPHYGGEAILQSLSKFATYSIIVQAYNSRGSGPASDPVTARTLEDSPSSPPENVQCSVLNAQSLHISWEPPVPAGRNGLIQGYKVTYHSVGEWFDNDDQQTKIVNQLRTTISGLRKFTNYSMTVLAYTASGDGVRSSPVYCQTEEDVPTAPAKIKAILSAPNRILVSWLPPKFSNGPLTGYTFYMGMVEDGQEEGTHKRMLSPSTEMHEVVRGHETNTLQFWVTASTRIGEGESTRVITLTPSKNVAAKIASFGREVVSAWKQDVHLHCKRVGIPLPNAVWRLDGLPLEVGGRRSILPNATLVIKDIQSVDQANYSCSVENQYGRDEIVYALKVLVPPEAPVFNVVEAFTDSLHLSWVDQGNGGSPILGYVINYKRDHGDWEELQIPARTDEHMLRNLWCGSRYLLYITAFNRIGTGLPCDIVTAHTKGTVPVQPKQSQMLTMNASVATVWLDSWGDGGCGIISFAIAYRPMRDSSWTTAAKHVKPTDRIYSIVDLYPGTAYQIKVSASNNAGDTEALYNFTTFTFAGIVPELSPPVSHSGDESMYFNAKVLVPIVSSLVISVAIFVTLLYRKKRLAERNGQNQSMGESPSLAQIQNKQNRDQQYLAVRVGRGPQPLDVDDTYKAESSDYIEDICPYATFQLSKPAYSESSYSGNVYSGPYHSVRGSFVYHDVKPPPSDKFKLGHNKEPEYTKVRRKGGRLRDPHSESQESDNLGSTDSEVKKILTLHLPISEYDTLGSDSDGDGRAASQELVSFGHRMRGGAEGSSTSSESPPSGSVGRKPYNTRKGKGKGSAKGLRHVRSSSGYSSHNDETTFSISHAPSFNERIHPPTRFSDVSLRDFSDAEYEKSHKARGSSKLTREAFQINKQESNLQRFQ</sequence>
<feature type="domain" description="Fibronectin type-III" evidence="15">
    <location>
        <begin position="1503"/>
        <end position="1604"/>
    </location>
</feature>
<feature type="domain" description="Ig-like" evidence="14">
    <location>
        <begin position="241"/>
        <end position="333"/>
    </location>
</feature>
<dbReference type="FunFam" id="2.60.40.10:FF:000719">
    <property type="entry name" value="nephrin isoform X1"/>
    <property type="match status" value="1"/>
</dbReference>
<dbReference type="InterPro" id="IPR013783">
    <property type="entry name" value="Ig-like_fold"/>
</dbReference>
<feature type="domain" description="Ig-like" evidence="14">
    <location>
        <begin position="335"/>
        <end position="422"/>
    </location>
</feature>
<feature type="domain" description="Ig-like" evidence="14">
    <location>
        <begin position="428"/>
        <end position="521"/>
    </location>
</feature>
<keyword evidence="3 13" id="KW-0732">Signal</keyword>
<dbReference type="FunFam" id="2.60.40.10:FF:000104">
    <property type="entry name" value="Down syndrome cell adhesion molecule b"/>
    <property type="match status" value="1"/>
</dbReference>
<feature type="domain" description="Ig-like" evidence="14">
    <location>
        <begin position="715"/>
        <end position="802"/>
    </location>
</feature>
<keyword evidence="10" id="KW-0393">Immunoglobulin domain</keyword>
<keyword evidence="2 12" id="KW-0812">Transmembrane</keyword>
<dbReference type="CTD" id="2769008"/>
<feature type="domain" description="Fibronectin type-III" evidence="15">
    <location>
        <begin position="914"/>
        <end position="1009"/>
    </location>
</feature>
<feature type="domain" description="Ig-like" evidence="14">
    <location>
        <begin position="33"/>
        <end position="128"/>
    </location>
</feature>
<keyword evidence="8" id="KW-1015">Disulfide bond</keyword>
<dbReference type="SMART" id="SM00060">
    <property type="entry name" value="FN3"/>
    <property type="match status" value="6"/>
</dbReference>
<dbReference type="FunFam" id="2.60.40.10:FF:000017">
    <property type="entry name" value="Down syndrome cell adhesion molecule b"/>
    <property type="match status" value="1"/>
</dbReference>
<feature type="compositionally biased region" description="Basic and acidic residues" evidence="11">
    <location>
        <begin position="1749"/>
        <end position="1765"/>
    </location>
</feature>
<feature type="region of interest" description="Disordered" evidence="11">
    <location>
        <begin position="1831"/>
        <end position="1948"/>
    </location>
</feature>
<dbReference type="FunFam" id="2.60.40.10:FF:000028">
    <property type="entry name" value="Neuronal cell adhesion molecule"/>
    <property type="match status" value="1"/>
</dbReference>
<dbReference type="FunFam" id="2.60.40.10:FF:001141">
    <property type="entry name" value="Down syndrome cell adhesion molecule 4, isoform D"/>
    <property type="match status" value="1"/>
</dbReference>
<dbReference type="Proteomes" id="UP000019118">
    <property type="component" value="Unassembled WGS sequence"/>
</dbReference>
<dbReference type="InterPro" id="IPR007110">
    <property type="entry name" value="Ig-like_dom"/>
</dbReference>
<evidence type="ECO:0008006" key="18">
    <source>
        <dbReference type="Google" id="ProtNLM"/>
    </source>
</evidence>
<feature type="compositionally biased region" description="Polar residues" evidence="11">
    <location>
        <begin position="1652"/>
        <end position="1670"/>
    </location>
</feature>
<name>A0AAR5Q6P7_DENPD</name>
<feature type="compositionally biased region" description="Basic and acidic residues" evidence="11">
    <location>
        <begin position="1909"/>
        <end position="1921"/>
    </location>
</feature>
<dbReference type="Gene3D" id="2.60.40.10">
    <property type="entry name" value="Immunoglobulins"/>
    <property type="match status" value="16"/>
</dbReference>
<accession>A0AAR5Q6P7</accession>
<dbReference type="GO" id="GO:0098609">
    <property type="term" value="P:cell-cell adhesion"/>
    <property type="evidence" value="ECO:0007669"/>
    <property type="project" value="TreeGrafter"/>
</dbReference>
<dbReference type="InterPro" id="IPR013098">
    <property type="entry name" value="Ig_I-set"/>
</dbReference>
<feature type="domain" description="Ig-like" evidence="14">
    <location>
        <begin position="1314"/>
        <end position="1393"/>
    </location>
</feature>
<dbReference type="EnsemblMetazoa" id="XM_019913350.1">
    <property type="protein sequence ID" value="XP_019768909.1"/>
    <property type="gene ID" value="LOC109543567"/>
</dbReference>
<keyword evidence="4" id="KW-0677">Repeat</keyword>
<dbReference type="GO" id="GO:0048812">
    <property type="term" value="P:neuron projection morphogenesis"/>
    <property type="evidence" value="ECO:0007669"/>
    <property type="project" value="UniProtKB-ARBA"/>
</dbReference>
<dbReference type="SMART" id="SM00409">
    <property type="entry name" value="IG"/>
    <property type="match status" value="9"/>
</dbReference>
<feature type="compositionally biased region" description="Polar residues" evidence="11">
    <location>
        <begin position="1937"/>
        <end position="1948"/>
    </location>
</feature>
<feature type="chain" id="PRO_5043815171" description="Down syndrome cell adhesion molecule-like protein Dscam2" evidence="13">
    <location>
        <begin position="20"/>
        <end position="1948"/>
    </location>
</feature>
<dbReference type="SUPFAM" id="SSF49265">
    <property type="entry name" value="Fibronectin type III"/>
    <property type="match status" value="3"/>
</dbReference>
<dbReference type="FunFam" id="2.60.40.10:FF:000678">
    <property type="entry name" value="Down syndrome cell adhesion molecule-like protein Dscam2"/>
    <property type="match status" value="1"/>
</dbReference>
<feature type="signal peptide" evidence="13">
    <location>
        <begin position="1"/>
        <end position="19"/>
    </location>
</feature>
<dbReference type="KEGG" id="dpa:109543567"/>
<keyword evidence="17" id="KW-1185">Reference proteome</keyword>
<keyword evidence="6 12" id="KW-1133">Transmembrane helix</keyword>
<protein>
    <recommendedName>
        <fullName evidence="18">Down syndrome cell adhesion molecule-like protein Dscam2</fullName>
    </recommendedName>
</protein>
<evidence type="ECO:0000313" key="17">
    <source>
        <dbReference type="Proteomes" id="UP000019118"/>
    </source>
</evidence>
<evidence type="ECO:0000256" key="2">
    <source>
        <dbReference type="ARBA" id="ARBA00022692"/>
    </source>
</evidence>
<feature type="compositionally biased region" description="Low complexity" evidence="11">
    <location>
        <begin position="1837"/>
        <end position="1851"/>
    </location>
</feature>
<dbReference type="InterPro" id="IPR003598">
    <property type="entry name" value="Ig_sub2"/>
</dbReference>
<dbReference type="SUPFAM" id="SSF48726">
    <property type="entry name" value="Immunoglobulin"/>
    <property type="match status" value="9"/>
</dbReference>
<evidence type="ECO:0000256" key="7">
    <source>
        <dbReference type="ARBA" id="ARBA00023136"/>
    </source>
</evidence>
<feature type="domain" description="Fibronectin type-III" evidence="15">
    <location>
        <begin position="1222"/>
        <end position="1318"/>
    </location>
</feature>
<dbReference type="CDD" id="cd00063">
    <property type="entry name" value="FN3"/>
    <property type="match status" value="6"/>
</dbReference>
<dbReference type="PROSITE" id="PS50853">
    <property type="entry name" value="FN3"/>
    <property type="match status" value="6"/>
</dbReference>
<evidence type="ECO:0000256" key="1">
    <source>
        <dbReference type="ARBA" id="ARBA00004479"/>
    </source>
</evidence>
<dbReference type="GeneID" id="109543567"/>
<evidence type="ECO:0000256" key="3">
    <source>
        <dbReference type="ARBA" id="ARBA00022729"/>
    </source>
</evidence>
<dbReference type="Pfam" id="PF00041">
    <property type="entry name" value="fn3"/>
    <property type="match status" value="4"/>
</dbReference>
<dbReference type="PANTHER" id="PTHR44170">
    <property type="entry name" value="PROTEIN SIDEKICK"/>
    <property type="match status" value="1"/>
</dbReference>
<reference evidence="16" key="2">
    <citation type="submission" date="2024-08" db="UniProtKB">
        <authorList>
            <consortium name="EnsemblMetazoa"/>
        </authorList>
    </citation>
    <scope>IDENTIFICATION</scope>
</reference>
<evidence type="ECO:0000256" key="13">
    <source>
        <dbReference type="SAM" id="SignalP"/>
    </source>
</evidence>
<dbReference type="CDD" id="cd20954">
    <property type="entry name" value="IgI_7_Dscam"/>
    <property type="match status" value="1"/>
</dbReference>
<keyword evidence="7 12" id="KW-0472">Membrane</keyword>
<dbReference type="SMART" id="SM00408">
    <property type="entry name" value="IGc2"/>
    <property type="match status" value="8"/>
</dbReference>
<feature type="transmembrane region" description="Helical" evidence="12">
    <location>
        <begin position="1623"/>
        <end position="1643"/>
    </location>
</feature>
<proteinExistence type="predicted"/>
<organism evidence="16 17">
    <name type="scientific">Dendroctonus ponderosae</name>
    <name type="common">Mountain pine beetle</name>
    <dbReference type="NCBI Taxonomy" id="77166"/>
    <lineage>
        <taxon>Eukaryota</taxon>
        <taxon>Metazoa</taxon>
        <taxon>Ecdysozoa</taxon>
        <taxon>Arthropoda</taxon>
        <taxon>Hexapoda</taxon>
        <taxon>Insecta</taxon>
        <taxon>Pterygota</taxon>
        <taxon>Neoptera</taxon>
        <taxon>Endopterygota</taxon>
        <taxon>Coleoptera</taxon>
        <taxon>Polyphaga</taxon>
        <taxon>Cucujiformia</taxon>
        <taxon>Curculionidae</taxon>
        <taxon>Scolytinae</taxon>
        <taxon>Dendroctonus</taxon>
    </lineage>
</organism>
<keyword evidence="5" id="KW-0130">Cell adhesion</keyword>
<dbReference type="InterPro" id="IPR036116">
    <property type="entry name" value="FN3_sf"/>
</dbReference>
<dbReference type="Pfam" id="PF25059">
    <property type="entry name" value="FN3_DSCAM-DSCAML_C"/>
    <property type="match status" value="1"/>
</dbReference>
<dbReference type="PROSITE" id="PS50835">
    <property type="entry name" value="IG_LIKE"/>
    <property type="match status" value="9"/>
</dbReference>
<reference evidence="17" key="1">
    <citation type="journal article" date="2013" name="Genome Biol.">
        <title>Draft genome of the mountain pine beetle, Dendroctonus ponderosae Hopkins, a major forest pest.</title>
        <authorList>
            <person name="Keeling C.I."/>
            <person name="Yuen M.M."/>
            <person name="Liao N.Y."/>
            <person name="Docking T.R."/>
            <person name="Chan S.K."/>
            <person name="Taylor G.A."/>
            <person name="Palmquist D.L."/>
            <person name="Jackman S.D."/>
            <person name="Nguyen A."/>
            <person name="Li M."/>
            <person name="Henderson H."/>
            <person name="Janes J.K."/>
            <person name="Zhao Y."/>
            <person name="Pandoh P."/>
            <person name="Moore R."/>
            <person name="Sperling F.A."/>
            <person name="Huber D.P."/>
            <person name="Birol I."/>
            <person name="Jones S.J."/>
            <person name="Bohlmann J."/>
        </authorList>
    </citation>
    <scope>NUCLEOTIDE SEQUENCE</scope>
</reference>
<dbReference type="CDD" id="cd20958">
    <property type="entry name" value="IgI_5_Dscam"/>
    <property type="match status" value="1"/>
</dbReference>
<dbReference type="FunFam" id="2.60.40.10:FF:000333">
    <property type="entry name" value="Down syndrome cell adhesion molecule"/>
    <property type="match status" value="1"/>
</dbReference>
<feature type="region of interest" description="Disordered" evidence="11">
    <location>
        <begin position="1749"/>
        <end position="1791"/>
    </location>
</feature>
<dbReference type="Pfam" id="PF07679">
    <property type="entry name" value="I-set"/>
    <property type="match status" value="4"/>
</dbReference>
<dbReference type="FunFam" id="2.60.40.10:FF:000093">
    <property type="entry name" value="Down syndrome cell adhesion molecule, isoform B"/>
    <property type="match status" value="1"/>
</dbReference>
<feature type="compositionally biased region" description="Basic residues" evidence="11">
    <location>
        <begin position="1855"/>
        <end position="1873"/>
    </location>
</feature>
<dbReference type="FunFam" id="2.60.40.10:FF:000004">
    <property type="entry name" value="DCC isoform 1"/>
    <property type="match status" value="1"/>
</dbReference>
<feature type="domain" description="Fibronectin type-III" evidence="15">
    <location>
        <begin position="1014"/>
        <end position="1117"/>
    </location>
</feature>
<feature type="domain" description="Ig-like" evidence="14">
    <location>
        <begin position="526"/>
        <end position="612"/>
    </location>
</feature>
<dbReference type="InterPro" id="IPR003961">
    <property type="entry name" value="FN3_dom"/>
</dbReference>
<feature type="region of interest" description="Disordered" evidence="11">
    <location>
        <begin position="1651"/>
        <end position="1670"/>
    </location>
</feature>
<dbReference type="PANTHER" id="PTHR44170:SF6">
    <property type="entry name" value="CONTACTIN"/>
    <property type="match status" value="1"/>
</dbReference>
<dbReference type="CDD" id="cd20956">
    <property type="entry name" value="IgI_4_Dscam"/>
    <property type="match status" value="1"/>
</dbReference>
<dbReference type="GO" id="GO:0016020">
    <property type="term" value="C:membrane"/>
    <property type="evidence" value="ECO:0007669"/>
    <property type="project" value="UniProtKB-SubCell"/>
</dbReference>
<feature type="domain" description="Ig-like" evidence="14">
    <location>
        <begin position="812"/>
        <end position="905"/>
    </location>
</feature>
<evidence type="ECO:0000256" key="12">
    <source>
        <dbReference type="SAM" id="Phobius"/>
    </source>
</evidence>
<dbReference type="Pfam" id="PF13927">
    <property type="entry name" value="Ig_3"/>
    <property type="match status" value="4"/>
</dbReference>
<evidence type="ECO:0000256" key="4">
    <source>
        <dbReference type="ARBA" id="ARBA00022737"/>
    </source>
</evidence>
<feature type="domain" description="Ig-like" evidence="14">
    <location>
        <begin position="617"/>
        <end position="712"/>
    </location>
</feature>
<comment type="subcellular location">
    <subcellularLocation>
        <location evidence="1">Membrane</location>
        <topology evidence="1">Single-pass type I membrane protein</topology>
    </subcellularLocation>
</comment>